<organism evidence="1 2">
    <name type="scientific">Weissella cibaria</name>
    <dbReference type="NCBI Taxonomy" id="137591"/>
    <lineage>
        <taxon>Bacteria</taxon>
        <taxon>Bacillati</taxon>
        <taxon>Bacillota</taxon>
        <taxon>Bacilli</taxon>
        <taxon>Lactobacillales</taxon>
        <taxon>Lactobacillaceae</taxon>
        <taxon>Weissella</taxon>
    </lineage>
</organism>
<dbReference type="AlphaFoldDB" id="A0A0D1JWW7"/>
<gene>
    <name evidence="1" type="ORF">ab3b_00080</name>
</gene>
<evidence type="ECO:0000313" key="1">
    <source>
        <dbReference type="EMBL" id="KIU25728.1"/>
    </source>
</evidence>
<dbReference type="Proteomes" id="UP000032289">
    <property type="component" value="Unassembled WGS sequence"/>
</dbReference>
<dbReference type="EMBL" id="JWHT01000002">
    <property type="protein sequence ID" value="KIU25728.1"/>
    <property type="molecule type" value="Genomic_DNA"/>
</dbReference>
<comment type="caution">
    <text evidence="1">The sequence shown here is derived from an EMBL/GenBank/DDBJ whole genome shotgun (WGS) entry which is preliminary data.</text>
</comment>
<protein>
    <submittedName>
        <fullName evidence="1">Uncharacterized protein</fullName>
    </submittedName>
</protein>
<name>A0A0D1JWW7_9LACO</name>
<accession>A0A0D1JWW7</accession>
<sequence>MRESKPKKCMMPSCDKETCDKKAFFCREHTRVFESFVSTAKKVAVPAAASAALFVAKVISGKKK</sequence>
<evidence type="ECO:0000313" key="2">
    <source>
        <dbReference type="Proteomes" id="UP000032289"/>
    </source>
</evidence>
<reference evidence="1" key="1">
    <citation type="journal article" date="2015" name="Microbiology (Mosc.)">
        <title>Genomics of the Weissella cibaria species with an examination of its metabolic traits.</title>
        <authorList>
            <person name="Lynch K.M."/>
            <person name="Lucid A."/>
            <person name="Arendt E.K."/>
            <person name="Sleator R.D."/>
            <person name="Lucey B."/>
            <person name="Coffey A."/>
        </authorList>
    </citation>
    <scope>NUCLEOTIDE SEQUENCE [LARGE SCALE GENOMIC DNA]</scope>
    <source>
        <strain evidence="1">AB3b</strain>
    </source>
</reference>
<dbReference type="RefSeq" id="WP_152619212.1">
    <property type="nucleotide sequence ID" value="NZ_JWHT01000002.1"/>
</dbReference>
<proteinExistence type="predicted"/>